<evidence type="ECO:0000313" key="2">
    <source>
        <dbReference type="EMBL" id="MFC5239609.1"/>
    </source>
</evidence>
<accession>A0ABW0DPA8</accession>
<protein>
    <submittedName>
        <fullName evidence="2">Uncharacterized protein</fullName>
    </submittedName>
</protein>
<organism evidence="2 3">
    <name type="scientific">Streptomyces atrovirens</name>
    <dbReference type="NCBI Taxonomy" id="285556"/>
    <lineage>
        <taxon>Bacteria</taxon>
        <taxon>Bacillati</taxon>
        <taxon>Actinomycetota</taxon>
        <taxon>Actinomycetes</taxon>
        <taxon>Kitasatosporales</taxon>
        <taxon>Streptomycetaceae</taxon>
        <taxon>Streptomyces</taxon>
    </lineage>
</organism>
<evidence type="ECO:0000313" key="3">
    <source>
        <dbReference type="Proteomes" id="UP001596035"/>
    </source>
</evidence>
<feature type="region of interest" description="Disordered" evidence="1">
    <location>
        <begin position="112"/>
        <end position="140"/>
    </location>
</feature>
<keyword evidence="3" id="KW-1185">Reference proteome</keyword>
<evidence type="ECO:0000256" key="1">
    <source>
        <dbReference type="SAM" id="MobiDB-lite"/>
    </source>
</evidence>
<name>A0ABW0DPA8_9ACTN</name>
<dbReference type="Proteomes" id="UP001596035">
    <property type="component" value="Unassembled WGS sequence"/>
</dbReference>
<proteinExistence type="predicted"/>
<sequence>MRGCGPEAGLATAAQPQQGGGHGRLDGAGLRAAPLPRQTAAQFVGALRLGESLLVAGLAVEAAGQCGQYLGAVRAQLQGLRVFGSEEPAGDRKRRVVGGEGLGVAALGSCRERGDASAGGTHMPSRRRDRNAATARPTAC</sequence>
<feature type="region of interest" description="Disordered" evidence="1">
    <location>
        <begin position="1"/>
        <end position="30"/>
    </location>
</feature>
<reference evidence="3" key="1">
    <citation type="journal article" date="2019" name="Int. J. Syst. Evol. Microbiol.">
        <title>The Global Catalogue of Microorganisms (GCM) 10K type strain sequencing project: providing services to taxonomists for standard genome sequencing and annotation.</title>
        <authorList>
            <consortium name="The Broad Institute Genomics Platform"/>
            <consortium name="The Broad Institute Genome Sequencing Center for Infectious Disease"/>
            <person name="Wu L."/>
            <person name="Ma J."/>
        </authorList>
    </citation>
    <scope>NUCLEOTIDE SEQUENCE [LARGE SCALE GENOMIC DNA]</scope>
    <source>
        <strain evidence="3">CGMCC 4.7131</strain>
    </source>
</reference>
<dbReference type="RefSeq" id="WP_344566469.1">
    <property type="nucleotide sequence ID" value="NZ_BAAATG010000050.1"/>
</dbReference>
<comment type="caution">
    <text evidence="2">The sequence shown here is derived from an EMBL/GenBank/DDBJ whole genome shotgun (WGS) entry which is preliminary data.</text>
</comment>
<gene>
    <name evidence="2" type="ORF">ACFPWV_06765</name>
</gene>
<dbReference type="EMBL" id="JBHSKN010000007">
    <property type="protein sequence ID" value="MFC5239609.1"/>
    <property type="molecule type" value="Genomic_DNA"/>
</dbReference>